<evidence type="ECO:0000313" key="1">
    <source>
        <dbReference type="EMBL" id="ACU14642.1"/>
    </source>
</evidence>
<accession>C6SZG9</accession>
<sequence>MNNRNHLIGTAFEHIKTHLSRISCLQLNLNSIKLPLESIFGAGINHLAPNPRCIRGPSNEENSALLAILFSDKIKIINSLSTLISRKTGSEFIIAICRVTQLLHNNLLRFLLNLKNDIPVRPLRLELQKL</sequence>
<protein>
    <submittedName>
        <fullName evidence="1">Uncharacterized protein</fullName>
    </submittedName>
</protein>
<reference evidence="1" key="1">
    <citation type="submission" date="2009-08" db="EMBL/GenBank/DDBJ databases">
        <authorList>
            <person name="Cheung F."/>
            <person name="Xiao Y."/>
            <person name="Chan A."/>
            <person name="Moskal W."/>
            <person name="Town C.D."/>
        </authorList>
    </citation>
    <scope>NUCLEOTIDE SEQUENCE</scope>
</reference>
<organism evidence="1">
    <name type="scientific">Glycine max</name>
    <name type="common">Soybean</name>
    <name type="synonym">Glycine hispida</name>
    <dbReference type="NCBI Taxonomy" id="3847"/>
    <lineage>
        <taxon>Eukaryota</taxon>
        <taxon>Viridiplantae</taxon>
        <taxon>Streptophyta</taxon>
        <taxon>Embryophyta</taxon>
        <taxon>Tracheophyta</taxon>
        <taxon>Spermatophyta</taxon>
        <taxon>Magnoliopsida</taxon>
        <taxon>eudicotyledons</taxon>
        <taxon>Gunneridae</taxon>
        <taxon>Pentapetalae</taxon>
        <taxon>rosids</taxon>
        <taxon>fabids</taxon>
        <taxon>Fabales</taxon>
        <taxon>Fabaceae</taxon>
        <taxon>Papilionoideae</taxon>
        <taxon>50 kb inversion clade</taxon>
        <taxon>NPAAA clade</taxon>
        <taxon>indigoferoid/millettioid clade</taxon>
        <taxon>Phaseoleae</taxon>
        <taxon>Glycine</taxon>
        <taxon>Glycine subgen. Soja</taxon>
    </lineage>
</organism>
<name>C6SZG9_SOYBN</name>
<dbReference type="AlphaFoldDB" id="C6SZG9"/>
<dbReference type="EMBL" id="BT090570">
    <property type="protein sequence ID" value="ACU14642.1"/>
    <property type="molecule type" value="mRNA"/>
</dbReference>
<proteinExistence type="evidence at transcript level"/>